<keyword evidence="3" id="KW-0472">Membrane</keyword>
<dbReference type="InterPro" id="IPR002641">
    <property type="entry name" value="PNPLA_dom"/>
</dbReference>
<dbReference type="PROSITE" id="PS51635">
    <property type="entry name" value="PNPLA"/>
    <property type="match status" value="1"/>
</dbReference>
<proteinExistence type="predicted"/>
<evidence type="ECO:0000313" key="6">
    <source>
        <dbReference type="Proteomes" id="UP000178796"/>
    </source>
</evidence>
<dbReference type="InterPro" id="IPR016035">
    <property type="entry name" value="Acyl_Trfase/lysoPLipase"/>
</dbReference>
<dbReference type="GO" id="GO:0016042">
    <property type="term" value="P:lipid catabolic process"/>
    <property type="evidence" value="ECO:0007669"/>
    <property type="project" value="UniProtKB-UniRule"/>
</dbReference>
<sequence>MAHIKIVPGLALVLSGGAYKVMFQIAFLWFLEKIGVSPEKIYAISGGVPNALAFMLGKAGRLLLVWFEIEPSELYSVSWFSFLVKPLVRGKKPGFGAPGILKNELLTKIIDREVDFAAVLRDPRELWVGVEDYTSGLVKWVSNHDPGMTPERFRTFVLASMRIPIFFTPIDEGEAQLADAGLMTNIPIGEAIRGGARTILALNALPRKLPEIKRLDTWPEMEVRNSDVAHIKEGERHRQAIEETNAHIKGVAEIKAKLCAECRERVTPDLDVLPRSNKRHIDFYPINVPTNLSIFKKEGSYGSPTAKARFELLGAGLEGVMLQLIPFLSKAGLFDETDRETVDSFETEFTARVAADYAEALRK</sequence>
<dbReference type="Proteomes" id="UP000178796">
    <property type="component" value="Unassembled WGS sequence"/>
</dbReference>
<dbReference type="Pfam" id="PF01734">
    <property type="entry name" value="Patatin"/>
    <property type="match status" value="1"/>
</dbReference>
<keyword evidence="3" id="KW-1133">Transmembrane helix</keyword>
<keyword evidence="3" id="KW-0812">Transmembrane</keyword>
<gene>
    <name evidence="5" type="ORF">A3E09_02265</name>
</gene>
<protein>
    <recommendedName>
        <fullName evidence="4">PNPLA domain-containing protein</fullName>
    </recommendedName>
</protein>
<feature type="transmembrane region" description="Helical" evidence="3">
    <location>
        <begin position="6"/>
        <end position="31"/>
    </location>
</feature>
<keyword evidence="2" id="KW-0442">Lipid degradation</keyword>
<dbReference type="Gene3D" id="3.40.1090.10">
    <property type="entry name" value="Cytosolic phospholipase A2 catalytic domain"/>
    <property type="match status" value="1"/>
</dbReference>
<feature type="domain" description="PNPLA" evidence="4">
    <location>
        <begin position="12"/>
        <end position="192"/>
    </location>
</feature>
<evidence type="ECO:0000256" key="2">
    <source>
        <dbReference type="PROSITE-ProRule" id="PRU01161"/>
    </source>
</evidence>
<reference evidence="5 6" key="1">
    <citation type="journal article" date="2016" name="Nat. Commun.">
        <title>Thousands of microbial genomes shed light on interconnected biogeochemical processes in an aquifer system.</title>
        <authorList>
            <person name="Anantharaman K."/>
            <person name="Brown C.T."/>
            <person name="Hug L.A."/>
            <person name="Sharon I."/>
            <person name="Castelle C.J."/>
            <person name="Probst A.J."/>
            <person name="Thomas B.C."/>
            <person name="Singh A."/>
            <person name="Wilkins M.J."/>
            <person name="Karaoz U."/>
            <person name="Brodie E.L."/>
            <person name="Williams K.H."/>
            <person name="Hubbard S.S."/>
            <person name="Banfield J.F."/>
        </authorList>
    </citation>
    <scope>NUCLEOTIDE SEQUENCE [LARGE SCALE GENOMIC DNA]</scope>
</reference>
<evidence type="ECO:0000313" key="5">
    <source>
        <dbReference type="EMBL" id="OGY99342.1"/>
    </source>
</evidence>
<evidence type="ECO:0000256" key="1">
    <source>
        <dbReference type="ARBA" id="ARBA00023098"/>
    </source>
</evidence>
<organism evidence="5 6">
    <name type="scientific">Candidatus Liptonbacteria bacterium RIFCSPHIGHO2_12_FULL_60_13</name>
    <dbReference type="NCBI Taxonomy" id="1798648"/>
    <lineage>
        <taxon>Bacteria</taxon>
        <taxon>Candidatus Liptoniibacteriota</taxon>
    </lineage>
</organism>
<comment type="caution">
    <text evidence="5">The sequence shown here is derived from an EMBL/GenBank/DDBJ whole genome shotgun (WGS) entry which is preliminary data.</text>
</comment>
<comment type="caution">
    <text evidence="2">Lacks conserved residue(s) required for the propagation of feature annotation.</text>
</comment>
<evidence type="ECO:0000256" key="3">
    <source>
        <dbReference type="SAM" id="Phobius"/>
    </source>
</evidence>
<dbReference type="SUPFAM" id="SSF52151">
    <property type="entry name" value="FabD/lysophospholipase-like"/>
    <property type="match status" value="1"/>
</dbReference>
<dbReference type="GO" id="GO:0016787">
    <property type="term" value="F:hydrolase activity"/>
    <property type="evidence" value="ECO:0007669"/>
    <property type="project" value="UniProtKB-UniRule"/>
</dbReference>
<feature type="active site" description="Nucleophile" evidence="2">
    <location>
        <position position="45"/>
    </location>
</feature>
<dbReference type="EMBL" id="MHKY01000012">
    <property type="protein sequence ID" value="OGY99342.1"/>
    <property type="molecule type" value="Genomic_DNA"/>
</dbReference>
<accession>A0A1G2CD70</accession>
<keyword evidence="1 2" id="KW-0443">Lipid metabolism</keyword>
<name>A0A1G2CD70_9BACT</name>
<evidence type="ECO:0000259" key="4">
    <source>
        <dbReference type="PROSITE" id="PS51635"/>
    </source>
</evidence>
<dbReference type="AlphaFoldDB" id="A0A1G2CD70"/>
<feature type="active site" description="Proton acceptor" evidence="2">
    <location>
        <position position="179"/>
    </location>
</feature>
<keyword evidence="2" id="KW-0378">Hydrolase</keyword>